<dbReference type="RefSeq" id="XP_047776361.1">
    <property type="nucleotide sequence ID" value="XM_047920851.1"/>
</dbReference>
<protein>
    <submittedName>
        <fullName evidence="2">Uncharacterized protein</fullName>
    </submittedName>
</protein>
<feature type="compositionally biased region" description="Acidic residues" evidence="1">
    <location>
        <begin position="380"/>
        <end position="391"/>
    </location>
</feature>
<name>A0ABQ8K9U8_9APHY</name>
<dbReference type="GeneID" id="72001583"/>
<dbReference type="PRINTS" id="PR00929">
    <property type="entry name" value="ATHOOK"/>
</dbReference>
<evidence type="ECO:0000256" key="1">
    <source>
        <dbReference type="SAM" id="MobiDB-lite"/>
    </source>
</evidence>
<feature type="compositionally biased region" description="Pro residues" evidence="1">
    <location>
        <begin position="9"/>
        <end position="24"/>
    </location>
</feature>
<keyword evidence="3" id="KW-1185">Reference proteome</keyword>
<dbReference type="SMART" id="SM00384">
    <property type="entry name" value="AT_hook"/>
    <property type="match status" value="2"/>
</dbReference>
<feature type="compositionally biased region" description="Low complexity" evidence="1">
    <location>
        <begin position="394"/>
        <end position="404"/>
    </location>
</feature>
<gene>
    <name evidence="2" type="ORF">C8Q71DRAFT_712368</name>
</gene>
<reference evidence="2 3" key="1">
    <citation type="journal article" date="2021" name="Environ. Microbiol.">
        <title>Gene family expansions and transcriptome signatures uncover fungal adaptations to wood decay.</title>
        <authorList>
            <person name="Hage H."/>
            <person name="Miyauchi S."/>
            <person name="Viragh M."/>
            <person name="Drula E."/>
            <person name="Min B."/>
            <person name="Chaduli D."/>
            <person name="Navarro D."/>
            <person name="Favel A."/>
            <person name="Norest M."/>
            <person name="Lesage-Meessen L."/>
            <person name="Balint B."/>
            <person name="Merenyi Z."/>
            <person name="de Eugenio L."/>
            <person name="Morin E."/>
            <person name="Martinez A.T."/>
            <person name="Baldrian P."/>
            <person name="Stursova M."/>
            <person name="Martinez M.J."/>
            <person name="Novotny C."/>
            <person name="Magnuson J.K."/>
            <person name="Spatafora J.W."/>
            <person name="Maurice S."/>
            <person name="Pangilinan J."/>
            <person name="Andreopoulos W."/>
            <person name="LaButti K."/>
            <person name="Hundley H."/>
            <person name="Na H."/>
            <person name="Kuo A."/>
            <person name="Barry K."/>
            <person name="Lipzen A."/>
            <person name="Henrissat B."/>
            <person name="Riley R."/>
            <person name="Ahrendt S."/>
            <person name="Nagy L.G."/>
            <person name="Grigoriev I.V."/>
            <person name="Martin F."/>
            <person name="Rosso M.N."/>
        </authorList>
    </citation>
    <scope>NUCLEOTIDE SEQUENCE [LARGE SCALE GENOMIC DNA]</scope>
    <source>
        <strain evidence="2 3">CIRM-BRFM 1785</strain>
    </source>
</reference>
<feature type="compositionally biased region" description="Basic and acidic residues" evidence="1">
    <location>
        <begin position="423"/>
        <end position="436"/>
    </location>
</feature>
<evidence type="ECO:0000313" key="3">
    <source>
        <dbReference type="Proteomes" id="UP000814176"/>
    </source>
</evidence>
<feature type="region of interest" description="Disordered" evidence="1">
    <location>
        <begin position="272"/>
        <end position="494"/>
    </location>
</feature>
<feature type="compositionally biased region" description="Basic residues" evidence="1">
    <location>
        <begin position="405"/>
        <end position="414"/>
    </location>
</feature>
<dbReference type="EMBL" id="JADCUA010000017">
    <property type="protein sequence ID" value="KAH9833645.1"/>
    <property type="molecule type" value="Genomic_DNA"/>
</dbReference>
<proteinExistence type="predicted"/>
<sequence length="494" mass="53752">MVFGLFSKKPPPPPESIPLPPSPSPSKADLLPPPEPTKQAQTQLRTPSPSAESASAAHGAPQSPSPAARMARLSVDERGRQGSPTRQAGPSNSAQILGQPAFAPPEATVESLTTHLMAIPAKTLHAYILSHIPRVPEVLLPALATFFAELSPPEKLHCLRCHKEYVEVENDDRSCLVAHDDESAEVERVGRGAKGGRPAGDPGTTYETIWGCCGKVTEGDGDQGPPDGWCYEGKHTTDIKRARFRADSTPTNDKLVSCLRLNCHGIRDQLPRASQRKRRREVNLKEASTEDDDMSEGEADSGVDEIMGRTKDRKGKGKAKEKQKNDVNEQMEVDDSASRAGSIRGRGRGRPPKSATNTPSGAGAPKRRGRPPKSKVQEATDMEGADADVDDTMSVRSSVAPAAAPKRRGRKPKSKAYIDDSDAEMRVEDSEMERERNRARREKGPRTRSQSRTRGAEVKPKSKARKTRDENINGTKSAEDEEDELPKKKRKTAA</sequence>
<accession>A0ABQ8K9U8</accession>
<dbReference type="InterPro" id="IPR017956">
    <property type="entry name" value="AT_hook_DNA-bd_motif"/>
</dbReference>
<organism evidence="2 3">
    <name type="scientific">Rhodofomes roseus</name>
    <dbReference type="NCBI Taxonomy" id="34475"/>
    <lineage>
        <taxon>Eukaryota</taxon>
        <taxon>Fungi</taxon>
        <taxon>Dikarya</taxon>
        <taxon>Basidiomycota</taxon>
        <taxon>Agaricomycotina</taxon>
        <taxon>Agaricomycetes</taxon>
        <taxon>Polyporales</taxon>
        <taxon>Rhodofomes</taxon>
    </lineage>
</organism>
<dbReference type="Proteomes" id="UP000814176">
    <property type="component" value="Unassembled WGS sequence"/>
</dbReference>
<feature type="compositionally biased region" description="Low complexity" evidence="1">
    <location>
        <begin position="47"/>
        <end position="57"/>
    </location>
</feature>
<comment type="caution">
    <text evidence="2">The sequence shown here is derived from an EMBL/GenBank/DDBJ whole genome shotgun (WGS) entry which is preliminary data.</text>
</comment>
<feature type="compositionally biased region" description="Acidic residues" evidence="1">
    <location>
        <begin position="289"/>
        <end position="303"/>
    </location>
</feature>
<feature type="compositionally biased region" description="Polar residues" evidence="1">
    <location>
        <begin position="82"/>
        <end position="96"/>
    </location>
</feature>
<feature type="compositionally biased region" description="Basic and acidic residues" evidence="1">
    <location>
        <begin position="318"/>
        <end position="327"/>
    </location>
</feature>
<evidence type="ECO:0000313" key="2">
    <source>
        <dbReference type="EMBL" id="KAH9833645.1"/>
    </source>
</evidence>
<feature type="region of interest" description="Disordered" evidence="1">
    <location>
        <begin position="1"/>
        <end position="98"/>
    </location>
</feature>